<keyword evidence="2" id="KW-1185">Reference proteome</keyword>
<accession>A0ABT1TDA9</accession>
<proteinExistence type="predicted"/>
<sequence length="323" mass="37033">MNNDLKKQYNSIPTWAVCVFTSRESLPQLMGSIHAIFVACKHHNVCIDVLVNGSQKLCEELCNELNGAKVSAHYTIRVWFLEFGDKANAWNEYLHDIWPGAEKTFFLDGYVKVRPNALELLSDNLIDYDVLAATGIPSVGMGAKTQRQQMTRQGGLHGNLFALPRSSMRQLRKALFRLPKGIYRTDSTIGAILNFNFDPTTYSWNPARIAVNPNVTWDRDSLKWYRFKDLVVHIKRIYRQAQGKLENAAIKDHFAINKKPALELEDNVHALIENWVNRNKTQAFWMFCRSPLVYFAWLKIKAMNLKSLGQLGKPILIVSYLDN</sequence>
<evidence type="ECO:0000313" key="2">
    <source>
        <dbReference type="Proteomes" id="UP001524499"/>
    </source>
</evidence>
<dbReference type="RefSeq" id="WP_256600766.1">
    <property type="nucleotide sequence ID" value="NZ_JANIBJ010000004.1"/>
</dbReference>
<evidence type="ECO:0000313" key="1">
    <source>
        <dbReference type="EMBL" id="MCQ8103097.1"/>
    </source>
</evidence>
<gene>
    <name evidence="1" type="ORF">NP590_03165</name>
</gene>
<protein>
    <recommendedName>
        <fullName evidence="3">Glycosyl transferase family 2</fullName>
    </recommendedName>
</protein>
<reference evidence="1 2" key="1">
    <citation type="submission" date="2022-07" db="EMBL/GenBank/DDBJ databases">
        <title>Methylomonas rivi sp. nov., Methylomonas rosea sp. nov., Methylomonas aureus sp. nov. and Methylomonas subterranea sp. nov., four novel methanotrophs isolated from a freshwater creek and the deep terrestrial subsurface.</title>
        <authorList>
            <person name="Abin C."/>
            <person name="Sankaranarayanan K."/>
            <person name="Garner C."/>
            <person name="Sindelar R."/>
            <person name="Kotary K."/>
            <person name="Garner R."/>
            <person name="Barclay S."/>
            <person name="Lawson P."/>
            <person name="Krumholz L."/>
        </authorList>
    </citation>
    <scope>NUCLEOTIDE SEQUENCE [LARGE SCALE GENOMIC DNA]</scope>
    <source>
        <strain evidence="1 2">SURF-2</strain>
    </source>
</reference>
<evidence type="ECO:0008006" key="3">
    <source>
        <dbReference type="Google" id="ProtNLM"/>
    </source>
</evidence>
<comment type="caution">
    <text evidence="1">The sequence shown here is derived from an EMBL/GenBank/DDBJ whole genome shotgun (WGS) entry which is preliminary data.</text>
</comment>
<organism evidence="1 2">
    <name type="scientific">Methylomonas subterranea</name>
    <dbReference type="NCBI Taxonomy" id="2952225"/>
    <lineage>
        <taxon>Bacteria</taxon>
        <taxon>Pseudomonadati</taxon>
        <taxon>Pseudomonadota</taxon>
        <taxon>Gammaproteobacteria</taxon>
        <taxon>Methylococcales</taxon>
        <taxon>Methylococcaceae</taxon>
        <taxon>Methylomonas</taxon>
    </lineage>
</organism>
<dbReference type="Proteomes" id="UP001524499">
    <property type="component" value="Unassembled WGS sequence"/>
</dbReference>
<dbReference type="EMBL" id="JANIBJ010000004">
    <property type="protein sequence ID" value="MCQ8103097.1"/>
    <property type="molecule type" value="Genomic_DNA"/>
</dbReference>
<name>A0ABT1TDA9_9GAMM</name>